<dbReference type="Proteomes" id="UP000642284">
    <property type="component" value="Unassembled WGS sequence"/>
</dbReference>
<organism evidence="2 3">
    <name type="scientific">Streptomyces polyasparticus</name>
    <dbReference type="NCBI Taxonomy" id="2767826"/>
    <lineage>
        <taxon>Bacteria</taxon>
        <taxon>Bacillati</taxon>
        <taxon>Actinomycetota</taxon>
        <taxon>Actinomycetes</taxon>
        <taxon>Kitasatosporales</taxon>
        <taxon>Streptomycetaceae</taxon>
        <taxon>Streptomyces</taxon>
    </lineage>
</organism>
<gene>
    <name evidence="2" type="ORF">H9Y04_36395</name>
</gene>
<dbReference type="RefSeq" id="WP_187818468.1">
    <property type="nucleotide sequence ID" value="NZ_JACTVJ010000023.1"/>
</dbReference>
<protein>
    <recommendedName>
        <fullName evidence="4">SH3 domain-containing protein</fullName>
    </recommendedName>
</protein>
<sequence>MTRRVHIALSMATMIGLCALPSAAHADTGALATPAAARAVRAATCTVVVDAAVVRAKPRTTSTALAIAHLGDRCRVHGRTDGRWIKGTFHDLDVTGYVRADLVSLGREDLQDTGE</sequence>
<evidence type="ECO:0000313" key="3">
    <source>
        <dbReference type="Proteomes" id="UP000642284"/>
    </source>
</evidence>
<comment type="caution">
    <text evidence="2">The sequence shown here is derived from an EMBL/GenBank/DDBJ whole genome shotgun (WGS) entry which is preliminary data.</text>
</comment>
<accession>A0ABR7SUS4</accession>
<name>A0ABR7SUS4_9ACTN</name>
<feature type="chain" id="PRO_5046500869" description="SH3 domain-containing protein" evidence="1">
    <location>
        <begin position="27"/>
        <end position="115"/>
    </location>
</feature>
<reference evidence="2 3" key="1">
    <citation type="submission" date="2020-08" db="EMBL/GenBank/DDBJ databases">
        <title>Genemic of Streptomyces polyaspartic.</title>
        <authorList>
            <person name="Liu W."/>
        </authorList>
    </citation>
    <scope>NUCLEOTIDE SEQUENCE [LARGE SCALE GENOMIC DNA]</scope>
    <source>
        <strain evidence="2 3">TRM66268-LWL</strain>
    </source>
</reference>
<dbReference type="Gene3D" id="2.30.30.40">
    <property type="entry name" value="SH3 Domains"/>
    <property type="match status" value="1"/>
</dbReference>
<evidence type="ECO:0000313" key="2">
    <source>
        <dbReference type="EMBL" id="MBC9718028.1"/>
    </source>
</evidence>
<keyword evidence="1" id="KW-0732">Signal</keyword>
<evidence type="ECO:0008006" key="4">
    <source>
        <dbReference type="Google" id="ProtNLM"/>
    </source>
</evidence>
<proteinExistence type="predicted"/>
<dbReference type="EMBL" id="JACTVJ010000023">
    <property type="protein sequence ID" value="MBC9718028.1"/>
    <property type="molecule type" value="Genomic_DNA"/>
</dbReference>
<keyword evidence="3" id="KW-1185">Reference proteome</keyword>
<evidence type="ECO:0000256" key="1">
    <source>
        <dbReference type="SAM" id="SignalP"/>
    </source>
</evidence>
<feature type="signal peptide" evidence="1">
    <location>
        <begin position="1"/>
        <end position="26"/>
    </location>
</feature>